<organism evidence="2 3">
    <name type="scientific">Cuscuta australis</name>
    <dbReference type="NCBI Taxonomy" id="267555"/>
    <lineage>
        <taxon>Eukaryota</taxon>
        <taxon>Viridiplantae</taxon>
        <taxon>Streptophyta</taxon>
        <taxon>Embryophyta</taxon>
        <taxon>Tracheophyta</taxon>
        <taxon>Spermatophyta</taxon>
        <taxon>Magnoliopsida</taxon>
        <taxon>eudicotyledons</taxon>
        <taxon>Gunneridae</taxon>
        <taxon>Pentapetalae</taxon>
        <taxon>asterids</taxon>
        <taxon>lamiids</taxon>
        <taxon>Solanales</taxon>
        <taxon>Convolvulaceae</taxon>
        <taxon>Cuscuteae</taxon>
        <taxon>Cuscuta</taxon>
        <taxon>Cuscuta subgen. Grammica</taxon>
        <taxon>Cuscuta sect. Cleistogrammica</taxon>
    </lineage>
</organism>
<keyword evidence="3" id="KW-1185">Reference proteome</keyword>
<evidence type="ECO:0000313" key="3">
    <source>
        <dbReference type="Proteomes" id="UP000249390"/>
    </source>
</evidence>
<feature type="region of interest" description="Disordered" evidence="1">
    <location>
        <begin position="1"/>
        <end position="42"/>
    </location>
</feature>
<name>A0A328E8N3_9ASTE</name>
<dbReference type="AlphaFoldDB" id="A0A328E8N3"/>
<proteinExistence type="predicted"/>
<feature type="compositionally biased region" description="Low complexity" evidence="1">
    <location>
        <begin position="1"/>
        <end position="13"/>
    </location>
</feature>
<comment type="caution">
    <text evidence="2">The sequence shown here is derived from an EMBL/GenBank/DDBJ whole genome shotgun (WGS) entry which is preliminary data.</text>
</comment>
<protein>
    <submittedName>
        <fullName evidence="2">Uncharacterized protein</fullName>
    </submittedName>
</protein>
<sequence>MMATAGAGAKMMGARGGGGAKDGRGGWQRWSEHGGGGEASEDGGEVLIVVAAGCYGEASKFLHAHLNDSTFPYPAIQA</sequence>
<evidence type="ECO:0000313" key="2">
    <source>
        <dbReference type="EMBL" id="RAL52969.1"/>
    </source>
</evidence>
<evidence type="ECO:0000256" key="1">
    <source>
        <dbReference type="SAM" id="MobiDB-lite"/>
    </source>
</evidence>
<gene>
    <name evidence="2" type="ORF">DM860_007737</name>
</gene>
<reference evidence="2 3" key="1">
    <citation type="submission" date="2018-06" db="EMBL/GenBank/DDBJ databases">
        <title>The Genome of Cuscuta australis (Dodder) Provides Insight into the Evolution of Plant Parasitism.</title>
        <authorList>
            <person name="Liu H."/>
        </authorList>
    </citation>
    <scope>NUCLEOTIDE SEQUENCE [LARGE SCALE GENOMIC DNA]</scope>
    <source>
        <strain evidence="3">cv. Yunnan</strain>
        <tissue evidence="2">Vines</tissue>
    </source>
</reference>
<dbReference type="EMBL" id="NQVE01000030">
    <property type="protein sequence ID" value="RAL52969.1"/>
    <property type="molecule type" value="Genomic_DNA"/>
</dbReference>
<accession>A0A328E8N3</accession>
<dbReference type="Proteomes" id="UP000249390">
    <property type="component" value="Unassembled WGS sequence"/>
</dbReference>